<comment type="caution">
    <text evidence="11">The sequence shown here is derived from an EMBL/GenBank/DDBJ whole genome shotgun (WGS) entry which is preliminary data.</text>
</comment>
<dbReference type="InterPro" id="IPR011990">
    <property type="entry name" value="TPR-like_helical_dom_sf"/>
</dbReference>
<dbReference type="Pfam" id="PF12862">
    <property type="entry name" value="ANAPC5"/>
    <property type="match status" value="1"/>
</dbReference>
<dbReference type="PANTHER" id="PTHR12830">
    <property type="entry name" value="ANAPHASE-PROMOTING COMPLEX SUBUNIT 5"/>
    <property type="match status" value="1"/>
</dbReference>
<evidence type="ECO:0000256" key="6">
    <source>
        <dbReference type="ARBA" id="ARBA00023306"/>
    </source>
</evidence>
<evidence type="ECO:0000259" key="10">
    <source>
        <dbReference type="Pfam" id="PF12862"/>
    </source>
</evidence>
<dbReference type="InterPro" id="IPR026000">
    <property type="entry name" value="Apc5_dom"/>
</dbReference>
<keyword evidence="12" id="KW-1185">Reference proteome</keyword>
<gene>
    <name evidence="11" type="ORF">EHS24_005890</name>
</gene>
<organism evidence="11 12">
    <name type="scientific">Apiotrichum porosum</name>
    <dbReference type="NCBI Taxonomy" id="105984"/>
    <lineage>
        <taxon>Eukaryota</taxon>
        <taxon>Fungi</taxon>
        <taxon>Dikarya</taxon>
        <taxon>Basidiomycota</taxon>
        <taxon>Agaricomycotina</taxon>
        <taxon>Tremellomycetes</taxon>
        <taxon>Trichosporonales</taxon>
        <taxon>Trichosporonaceae</taxon>
        <taxon>Apiotrichum</taxon>
    </lineage>
</organism>
<evidence type="ECO:0000256" key="4">
    <source>
        <dbReference type="ARBA" id="ARBA00022776"/>
    </source>
</evidence>
<evidence type="ECO:0000256" key="1">
    <source>
        <dbReference type="ARBA" id="ARBA00007450"/>
    </source>
</evidence>
<evidence type="ECO:0000256" key="9">
    <source>
        <dbReference type="SAM" id="MobiDB-lite"/>
    </source>
</evidence>
<evidence type="ECO:0000256" key="8">
    <source>
        <dbReference type="ARBA" id="ARBA00045696"/>
    </source>
</evidence>
<dbReference type="GO" id="GO:0070979">
    <property type="term" value="P:protein K11-linked ubiquitination"/>
    <property type="evidence" value="ECO:0007669"/>
    <property type="project" value="TreeGrafter"/>
</dbReference>
<keyword evidence="6" id="KW-0131">Cell cycle</keyword>
<dbReference type="UniPathway" id="UPA00143"/>
<keyword evidence="4" id="KW-0498">Mitosis</keyword>
<dbReference type="OrthoDB" id="2504561at2759"/>
<dbReference type="RefSeq" id="XP_028477818.1">
    <property type="nucleotide sequence ID" value="XM_028621366.1"/>
</dbReference>
<dbReference type="PANTHER" id="PTHR12830:SF9">
    <property type="entry name" value="ANAPHASE-PROMOTING COMPLEX SUBUNIT 5"/>
    <property type="match status" value="1"/>
</dbReference>
<dbReference type="EMBL" id="RSCE01000003">
    <property type="protein sequence ID" value="RSH84370.1"/>
    <property type="molecule type" value="Genomic_DNA"/>
</dbReference>
<dbReference type="AlphaFoldDB" id="A0A427XZY4"/>
<comment type="similarity">
    <text evidence="1">Belongs to the APC5 family.</text>
</comment>
<reference evidence="11 12" key="1">
    <citation type="submission" date="2018-11" db="EMBL/GenBank/DDBJ databases">
        <title>Genome sequence of Apiotrichum porosum DSM 27194.</title>
        <authorList>
            <person name="Aliyu H."/>
            <person name="Gorte O."/>
            <person name="Ochsenreither K."/>
        </authorList>
    </citation>
    <scope>NUCLEOTIDE SEQUENCE [LARGE SCALE GENOMIC DNA]</scope>
    <source>
        <strain evidence="11 12">DSM 27194</strain>
    </source>
</reference>
<dbReference type="InterPro" id="IPR037679">
    <property type="entry name" value="Apc5"/>
</dbReference>
<evidence type="ECO:0000256" key="5">
    <source>
        <dbReference type="ARBA" id="ARBA00022786"/>
    </source>
</evidence>
<feature type="domain" description="Anaphase-promoting complex subunit 5" evidence="10">
    <location>
        <begin position="234"/>
        <end position="319"/>
    </location>
</feature>
<protein>
    <recommendedName>
        <fullName evidence="2">Anaphase-promoting complex subunit 5</fullName>
    </recommendedName>
    <alternativeName>
        <fullName evidence="7">Cyclosome subunit 5</fullName>
    </alternativeName>
</protein>
<dbReference type="Proteomes" id="UP000279236">
    <property type="component" value="Unassembled WGS sequence"/>
</dbReference>
<comment type="function">
    <text evidence="8">Component of the anaphase promoting complex/cyclosome (APC/C), a cell cycle-regulated E3 ubiquitin ligase that controls progression through mitosis and the G1 phase of the cell cycle. The APC/C complex acts by mediating ubiquitination and subsequent degradation of target proteins: it mainly mediates the formation of 'Lys-11'-linked polyubiquitin chains and, to a lower extent, the formation of 'Lys-48'- and 'Lys-63'-linked polyubiquitin chains. The APC/C complex catalyzes assembly of branched 'Lys-11'-/'Lys-48'-linked branched ubiquitin chains on target proteins.</text>
</comment>
<dbReference type="GeneID" id="39590433"/>
<dbReference type="GO" id="GO:0051301">
    <property type="term" value="P:cell division"/>
    <property type="evidence" value="ECO:0007669"/>
    <property type="project" value="UniProtKB-KW"/>
</dbReference>
<evidence type="ECO:0000313" key="12">
    <source>
        <dbReference type="Proteomes" id="UP000279236"/>
    </source>
</evidence>
<proteinExistence type="inferred from homology"/>
<evidence type="ECO:0000313" key="11">
    <source>
        <dbReference type="EMBL" id="RSH84370.1"/>
    </source>
</evidence>
<sequence>MTQPRDLHKYHIYAPLAGDPPDTDVPLGLALAWLVIRATPLPEHAGSNVYSVPFVAAILDVVAREAHEVNPQRGTYAVLRAETDRLVHREANVAMRTVTKRRAKGQPVSPELLQVAAGESWMEDFPANFSDITSGCAFVDTVDRELRNRISEDGEEPLESFEPLERRSPLGQYFRRLLLKLCNLGFDETAVVAAQVAEWCGARLPATERPLALSARGERMEEGTPDERVSSITTYRAAAASGDYGTALASLRRFYDFQLPSTERTVHQHALLNLAMFHYTTGGLDSALEALDEAMRHARQENDKQCLQSCVSLRYRLTTELEASAWPGSSVPRVSPHPLPPRRLAKAAAPGDELWSIKAAVDMGEPVPVAFRRVHVSLGLLHPPQDKTDKPDKPDKPDGSRHVPAGHLSLPAWHAAQAGLWAMLGSETLADMHEEMALAAPDLDDETRVDVLLARAERIAIEGRYDAALSLLLDSDTVDELSLADYRRWALATWGVLDREATLAADSDALAVINGLRAAPATISRLGPGGPLRDAFDPDEPYNTPPRRGITFAHGQVTSALRRAEKLLASHAPAHLVLPDVLSALQLSASLGLWPLYTSGTLALADTLLAMDLPAKAEAEAARVWDRLRGVDVARAALIRAKAAAALALADADVLDGSLLAVAAGYADTAIQVGDEYGARAVRRDALALRSMVGELAGLPCEKTEEAPAPLLAEKSRRVGEIVRLVGVRVAEGWK</sequence>
<evidence type="ECO:0000256" key="2">
    <source>
        <dbReference type="ARBA" id="ARBA00016066"/>
    </source>
</evidence>
<dbReference type="STRING" id="105984.A0A427XZY4"/>
<feature type="compositionally biased region" description="Basic and acidic residues" evidence="9">
    <location>
        <begin position="384"/>
        <end position="401"/>
    </location>
</feature>
<name>A0A427XZY4_9TREE</name>
<dbReference type="GO" id="GO:0031145">
    <property type="term" value="P:anaphase-promoting complex-dependent catabolic process"/>
    <property type="evidence" value="ECO:0007669"/>
    <property type="project" value="TreeGrafter"/>
</dbReference>
<keyword evidence="3" id="KW-0132">Cell division</keyword>
<keyword evidence="5" id="KW-0833">Ubl conjugation pathway</keyword>
<dbReference type="GO" id="GO:0005680">
    <property type="term" value="C:anaphase-promoting complex"/>
    <property type="evidence" value="ECO:0007669"/>
    <property type="project" value="InterPro"/>
</dbReference>
<dbReference type="GO" id="GO:0045842">
    <property type="term" value="P:positive regulation of mitotic metaphase/anaphase transition"/>
    <property type="evidence" value="ECO:0007669"/>
    <property type="project" value="TreeGrafter"/>
</dbReference>
<accession>A0A427XZY4</accession>
<evidence type="ECO:0000256" key="7">
    <source>
        <dbReference type="ARBA" id="ARBA00031069"/>
    </source>
</evidence>
<feature type="region of interest" description="Disordered" evidence="9">
    <location>
        <begin position="380"/>
        <end position="406"/>
    </location>
</feature>
<dbReference type="SUPFAM" id="SSF48452">
    <property type="entry name" value="TPR-like"/>
    <property type="match status" value="1"/>
</dbReference>
<evidence type="ECO:0000256" key="3">
    <source>
        <dbReference type="ARBA" id="ARBA00022618"/>
    </source>
</evidence>